<gene>
    <name evidence="2" type="ORF">SCH01S_51_00860</name>
</gene>
<comment type="caution">
    <text evidence="2">The sequence shown here is derived from an EMBL/GenBank/DDBJ whole genome shotgun (WGS) entry which is preliminary data.</text>
</comment>
<dbReference type="STRING" id="1219043.SCH01S_51_00860"/>
<dbReference type="EMBL" id="BBWU01000051">
    <property type="protein sequence ID" value="GAO40754.1"/>
    <property type="molecule type" value="Genomic_DNA"/>
</dbReference>
<organism evidence="2 3">
    <name type="scientific">Sphingomonas changbaiensis NBRC 104936</name>
    <dbReference type="NCBI Taxonomy" id="1219043"/>
    <lineage>
        <taxon>Bacteria</taxon>
        <taxon>Pseudomonadati</taxon>
        <taxon>Pseudomonadota</taxon>
        <taxon>Alphaproteobacteria</taxon>
        <taxon>Sphingomonadales</taxon>
        <taxon>Sphingomonadaceae</taxon>
        <taxon>Sphingomonas</taxon>
    </lineage>
</organism>
<keyword evidence="1" id="KW-0472">Membrane</keyword>
<name>A0A0E9MT48_9SPHN</name>
<proteinExistence type="predicted"/>
<protein>
    <submittedName>
        <fullName evidence="2">Uncharacterized protein</fullName>
    </submittedName>
</protein>
<dbReference type="AlphaFoldDB" id="A0A0E9MT48"/>
<reference evidence="2 3" key="1">
    <citation type="submission" date="2015-04" db="EMBL/GenBank/DDBJ databases">
        <title>Whole genome shotgun sequence of Sphingomonas changbaiensis NBRC 104936.</title>
        <authorList>
            <person name="Katano-Makiyama Y."/>
            <person name="Hosoyama A."/>
            <person name="Hashimoto M."/>
            <person name="Noguchi M."/>
            <person name="Tsuchikane K."/>
            <person name="Ohji S."/>
            <person name="Yamazoe A."/>
            <person name="Ichikawa N."/>
            <person name="Kimura A."/>
            <person name="Fujita N."/>
        </authorList>
    </citation>
    <scope>NUCLEOTIDE SEQUENCE [LARGE SCALE GENOMIC DNA]</scope>
    <source>
        <strain evidence="2 3">NBRC 104936</strain>
    </source>
</reference>
<keyword evidence="1" id="KW-1133">Transmembrane helix</keyword>
<evidence type="ECO:0000256" key="1">
    <source>
        <dbReference type="SAM" id="Phobius"/>
    </source>
</evidence>
<feature type="transmembrane region" description="Helical" evidence="1">
    <location>
        <begin position="27"/>
        <end position="44"/>
    </location>
</feature>
<evidence type="ECO:0000313" key="2">
    <source>
        <dbReference type="EMBL" id="GAO40754.1"/>
    </source>
</evidence>
<accession>A0A0E9MT48</accession>
<keyword evidence="3" id="KW-1185">Reference proteome</keyword>
<dbReference type="Proteomes" id="UP000033202">
    <property type="component" value="Unassembled WGS sequence"/>
</dbReference>
<feature type="transmembrane region" description="Helical" evidence="1">
    <location>
        <begin position="50"/>
        <end position="69"/>
    </location>
</feature>
<dbReference type="RefSeq" id="WP_046349523.1">
    <property type="nucleotide sequence ID" value="NZ_BBWU01000051.1"/>
</dbReference>
<evidence type="ECO:0000313" key="3">
    <source>
        <dbReference type="Proteomes" id="UP000033202"/>
    </source>
</evidence>
<sequence length="73" mass="7320">MTIFAGVGPVGVACAAAMSRSPSPRSAGILFAILPLAGAIGLGFRGQPVIGLVGGLALAAVLTTLFWLADRRR</sequence>
<keyword evidence="1" id="KW-0812">Transmembrane</keyword>